<sequence length="333" mass="38517">MSASQIFVDKPTRLLENGVIKTPGYSTHMNFIYDNRAIRTLRLKEWDFYQINCVDFVVQIVIGNVSYAAQVSATVLNLKTGQRKSLSKLTFNTRKIKKAMPSNPEKPCVLQWFDPEIKAQFEVANGYRRLTLSQWDKTRVRAEIDVTLTNAAFSKEKMVIATPMEKGWYLNYKENCFVANGYCRIEDVEVNVVNGFGLLDWGRGIWPYKHSWVWGNGSTVVDGKFFGFNIGWGFGDTSAATENMFFYDNKAYKLGEVREIKVGDDFRYTDKEKKFVFKVKRLYDNYTHTKMLWVNNSCHQVFGLWSGEVTFPDGKKLKIPAFTAFCEHADNKW</sequence>
<dbReference type="AlphaFoldDB" id="A0A9D1SPI9"/>
<reference evidence="1" key="2">
    <citation type="journal article" date="2021" name="PeerJ">
        <title>Extensive microbial diversity within the chicken gut microbiome revealed by metagenomics and culture.</title>
        <authorList>
            <person name="Gilroy R."/>
            <person name="Ravi A."/>
            <person name="Getino M."/>
            <person name="Pursley I."/>
            <person name="Horton D.L."/>
            <person name="Alikhan N.F."/>
            <person name="Baker D."/>
            <person name="Gharbi K."/>
            <person name="Hall N."/>
            <person name="Watson M."/>
            <person name="Adriaenssens E.M."/>
            <person name="Foster-Nyarko E."/>
            <person name="Jarju S."/>
            <person name="Secka A."/>
            <person name="Antonio M."/>
            <person name="Oren A."/>
            <person name="Chaudhuri R.R."/>
            <person name="La Ragione R."/>
            <person name="Hildebrand F."/>
            <person name="Pallen M.J."/>
        </authorList>
    </citation>
    <scope>NUCLEOTIDE SEQUENCE</scope>
    <source>
        <strain evidence="1">ChiHjej12B11-7776</strain>
    </source>
</reference>
<dbReference type="Proteomes" id="UP000886852">
    <property type="component" value="Unassembled WGS sequence"/>
</dbReference>
<gene>
    <name evidence="1" type="ORF">IAC72_03290</name>
</gene>
<evidence type="ECO:0000313" key="1">
    <source>
        <dbReference type="EMBL" id="HIU91013.1"/>
    </source>
</evidence>
<accession>A0A9D1SPI9</accession>
<evidence type="ECO:0000313" key="2">
    <source>
        <dbReference type="Proteomes" id="UP000886852"/>
    </source>
</evidence>
<comment type="caution">
    <text evidence="1">The sequence shown here is derived from an EMBL/GenBank/DDBJ whole genome shotgun (WGS) entry which is preliminary data.</text>
</comment>
<reference evidence="1" key="1">
    <citation type="submission" date="2020-10" db="EMBL/GenBank/DDBJ databases">
        <authorList>
            <person name="Gilroy R."/>
        </authorList>
    </citation>
    <scope>NUCLEOTIDE SEQUENCE</scope>
    <source>
        <strain evidence="1">ChiHjej12B11-7776</strain>
    </source>
</reference>
<name>A0A9D1SPI9_9BACT</name>
<organism evidence="1 2">
    <name type="scientific">Candidatus Fimimonas merdipullorum</name>
    <dbReference type="NCBI Taxonomy" id="2840822"/>
    <lineage>
        <taxon>Bacteria</taxon>
        <taxon>Pseudomonadati</taxon>
        <taxon>Myxococcota</taxon>
        <taxon>Myxococcia</taxon>
        <taxon>Myxococcales</taxon>
        <taxon>Cystobacterineae</taxon>
        <taxon>Myxococcaceae</taxon>
        <taxon>Myxococcaceae incertae sedis</taxon>
        <taxon>Candidatus Fimimonas</taxon>
    </lineage>
</organism>
<proteinExistence type="predicted"/>
<protein>
    <submittedName>
        <fullName evidence="1">DUF2804 domain-containing protein</fullName>
    </submittedName>
</protein>
<dbReference type="PANTHER" id="PTHR35868">
    <property type="entry name" value="DUF2804 DOMAIN-CONTAINING PROTEIN-RELATED"/>
    <property type="match status" value="1"/>
</dbReference>
<dbReference type="EMBL" id="DVOC01000055">
    <property type="protein sequence ID" value="HIU91013.1"/>
    <property type="molecule type" value="Genomic_DNA"/>
</dbReference>
<dbReference type="PANTHER" id="PTHR35868:SF3">
    <property type="entry name" value="DUF2804 DOMAIN-CONTAINING PROTEIN"/>
    <property type="match status" value="1"/>
</dbReference>
<dbReference type="InterPro" id="IPR021243">
    <property type="entry name" value="DUF2804"/>
</dbReference>
<dbReference type="Pfam" id="PF10974">
    <property type="entry name" value="DUF2804"/>
    <property type="match status" value="1"/>
</dbReference>